<reference evidence="1 2" key="1">
    <citation type="journal article" date="2012" name="MBio">
        <title>Identification of a highly transmissible animal-independent Staphylococcus aureus ST398 clone with distinct genomic and cell adhesion properties.</title>
        <authorList>
            <person name="Uhlemann A.C."/>
            <person name="Porcella S.F."/>
            <person name="Trivedi S."/>
            <person name="Sullivan S.B."/>
            <person name="Hafer C."/>
            <person name="Kennedy A.D."/>
            <person name="Barbian K.D."/>
            <person name="McCarthy A.J."/>
            <person name="Street C."/>
            <person name="Hirschberg D.L."/>
            <person name="Lipkin W.I."/>
            <person name="Lindsay J.A."/>
            <person name="DeLeo F.R."/>
            <person name="Lowy F.D."/>
        </authorList>
    </citation>
    <scope>NUCLEOTIDE SEQUENCE [LARGE SCALE GENOMIC DNA]</scope>
    <source>
        <strain evidence="1 2">DR10</strain>
    </source>
</reference>
<dbReference type="AlphaFoldDB" id="A0ABC9PYQ1"/>
<evidence type="ECO:0000313" key="1">
    <source>
        <dbReference type="EMBL" id="EIA13704.1"/>
    </source>
</evidence>
<evidence type="ECO:0000313" key="2">
    <source>
        <dbReference type="Proteomes" id="UP000003093"/>
    </source>
</evidence>
<dbReference type="Proteomes" id="UP000003093">
    <property type="component" value="Unassembled WGS sequence"/>
</dbReference>
<evidence type="ECO:0008006" key="3">
    <source>
        <dbReference type="Google" id="ProtNLM"/>
    </source>
</evidence>
<proteinExistence type="predicted"/>
<name>A0ABC9PYQ1_STAA5</name>
<accession>A0ABC9PYQ1</accession>
<sequence>MLRMSLNKEQRRITAEELQANFEESTLSVQMIAEKLNVTTEDVEKVFAMKTPLGIFSHQLQRFIHLVWDVRNVINDNIKENGQTPEPYTYLKGEKEDYWFLR</sequence>
<dbReference type="Pfam" id="PF10078">
    <property type="entry name" value="DUF2316"/>
    <property type="match status" value="1"/>
</dbReference>
<organism evidence="1 2">
    <name type="scientific">Staphylococcus aureus subsp. aureus DR10</name>
    <dbReference type="NCBI Taxonomy" id="1155079"/>
    <lineage>
        <taxon>Bacteria</taxon>
        <taxon>Bacillati</taxon>
        <taxon>Bacillota</taxon>
        <taxon>Bacilli</taxon>
        <taxon>Bacillales</taxon>
        <taxon>Staphylococcaceae</taxon>
        <taxon>Staphylococcus</taxon>
    </lineage>
</organism>
<gene>
    <name evidence="1" type="ORF">ST398NM02_2627</name>
</gene>
<comment type="caution">
    <text evidence="1">The sequence shown here is derived from an EMBL/GenBank/DDBJ whole genome shotgun (WGS) entry which is preliminary data.</text>
</comment>
<protein>
    <recommendedName>
        <fullName evidence="3">DUF2316 family protein</fullName>
    </recommendedName>
</protein>
<dbReference type="InterPro" id="IPR018757">
    <property type="entry name" value="DUF2316"/>
</dbReference>
<dbReference type="EMBL" id="AIDT01000012">
    <property type="protein sequence ID" value="EIA13704.1"/>
    <property type="molecule type" value="Genomic_DNA"/>
</dbReference>